<proteinExistence type="predicted"/>
<comment type="caution">
    <text evidence="2">The sequence shown here is derived from an EMBL/GenBank/DDBJ whole genome shotgun (WGS) entry which is preliminary data.</text>
</comment>
<protein>
    <submittedName>
        <fullName evidence="2">Uncharacterized protein</fullName>
    </submittedName>
</protein>
<feature type="compositionally biased region" description="Polar residues" evidence="1">
    <location>
        <begin position="48"/>
        <end position="61"/>
    </location>
</feature>
<evidence type="ECO:0000256" key="1">
    <source>
        <dbReference type="SAM" id="MobiDB-lite"/>
    </source>
</evidence>
<dbReference type="AlphaFoldDB" id="A0AAV4SHJ8"/>
<evidence type="ECO:0000313" key="2">
    <source>
        <dbReference type="EMBL" id="GIY32834.1"/>
    </source>
</evidence>
<evidence type="ECO:0000313" key="3">
    <source>
        <dbReference type="Proteomes" id="UP001054837"/>
    </source>
</evidence>
<feature type="region of interest" description="Disordered" evidence="1">
    <location>
        <begin position="28"/>
        <end position="63"/>
    </location>
</feature>
<name>A0AAV4SHJ8_9ARAC</name>
<keyword evidence="3" id="KW-1185">Reference proteome</keyword>
<dbReference type="Proteomes" id="UP001054837">
    <property type="component" value="Unassembled WGS sequence"/>
</dbReference>
<accession>A0AAV4SHJ8</accession>
<dbReference type="EMBL" id="BPLQ01007868">
    <property type="protein sequence ID" value="GIY32834.1"/>
    <property type="molecule type" value="Genomic_DNA"/>
</dbReference>
<sequence length="130" mass="14981">MQIRYLPLLVVRKPLSFSGESIPRVSCSRTSLNRRRDGVRNTKPAWGSNPSSGNSERQSTPPYERKITSSASCLFWGSWGTILLLLNACRDVSLLWQRLLHLWGEHISIRRHSSILSAYLPYPYTKYFQI</sequence>
<reference evidence="2 3" key="1">
    <citation type="submission" date="2021-06" db="EMBL/GenBank/DDBJ databases">
        <title>Caerostris darwini draft genome.</title>
        <authorList>
            <person name="Kono N."/>
            <person name="Arakawa K."/>
        </authorList>
    </citation>
    <scope>NUCLEOTIDE SEQUENCE [LARGE SCALE GENOMIC DNA]</scope>
</reference>
<gene>
    <name evidence="2" type="primary">AVEN_248644_1</name>
    <name evidence="2" type="ORF">CDAR_612471</name>
</gene>
<organism evidence="2 3">
    <name type="scientific">Caerostris darwini</name>
    <dbReference type="NCBI Taxonomy" id="1538125"/>
    <lineage>
        <taxon>Eukaryota</taxon>
        <taxon>Metazoa</taxon>
        <taxon>Ecdysozoa</taxon>
        <taxon>Arthropoda</taxon>
        <taxon>Chelicerata</taxon>
        <taxon>Arachnida</taxon>
        <taxon>Araneae</taxon>
        <taxon>Araneomorphae</taxon>
        <taxon>Entelegynae</taxon>
        <taxon>Araneoidea</taxon>
        <taxon>Araneidae</taxon>
        <taxon>Caerostris</taxon>
    </lineage>
</organism>